<dbReference type="RefSeq" id="WP_174207737.1">
    <property type="nucleotide sequence ID" value="NZ_JABUMX010000001.1"/>
</dbReference>
<accession>A0A849VLH3</accession>
<dbReference type="GO" id="GO:0016747">
    <property type="term" value="F:acyltransferase activity, transferring groups other than amino-acyl groups"/>
    <property type="evidence" value="ECO:0007669"/>
    <property type="project" value="InterPro"/>
</dbReference>
<comment type="caution">
    <text evidence="2">The sequence shown here is derived from an EMBL/GenBank/DDBJ whole genome shotgun (WGS) entry which is preliminary data.</text>
</comment>
<evidence type="ECO:0000313" key="3">
    <source>
        <dbReference type="Proteomes" id="UP000550508"/>
    </source>
</evidence>
<keyword evidence="3" id="KW-1185">Reference proteome</keyword>
<dbReference type="AlphaFoldDB" id="A0A849VLH3"/>
<keyword evidence="2" id="KW-0808">Transferase</keyword>
<sequence length="145" mass="16267">MIRRATMADKFRVLLLAKNFHEASGLPIPFNPPYASILFDQFLTAPEKICIVLDRDGVQGVLAAQVGFLPIAPVRAATEVIWWIEPEYRGRDALHMLAAYEAWAEEQGCSFVNMVGLGSDPLPAKFYERRGYIAAERHFMKPIAS</sequence>
<feature type="domain" description="N-acetyltransferase" evidence="1">
    <location>
        <begin position="1"/>
        <end position="145"/>
    </location>
</feature>
<dbReference type="InterPro" id="IPR000182">
    <property type="entry name" value="GNAT_dom"/>
</dbReference>
<reference evidence="2 3" key="1">
    <citation type="submission" date="2020-05" db="EMBL/GenBank/DDBJ databases">
        <authorList>
            <person name="Kim M.K."/>
        </authorList>
    </citation>
    <scope>NUCLEOTIDE SEQUENCE [LARGE SCALE GENOMIC DNA]</scope>
    <source>
        <strain evidence="2 3">BT25</strain>
    </source>
</reference>
<gene>
    <name evidence="2" type="ORF">HQ945_05290</name>
</gene>
<dbReference type="EMBL" id="JABUMX010000001">
    <property type="protein sequence ID" value="NTS30662.1"/>
    <property type="molecule type" value="Genomic_DNA"/>
</dbReference>
<organism evidence="2 3">
    <name type="scientific">Phyllobacterium pellucidum</name>
    <dbReference type="NCBI Taxonomy" id="2740464"/>
    <lineage>
        <taxon>Bacteria</taxon>
        <taxon>Pseudomonadati</taxon>
        <taxon>Pseudomonadota</taxon>
        <taxon>Alphaproteobacteria</taxon>
        <taxon>Hyphomicrobiales</taxon>
        <taxon>Phyllobacteriaceae</taxon>
        <taxon>Phyllobacterium</taxon>
    </lineage>
</organism>
<dbReference type="SUPFAM" id="SSF55729">
    <property type="entry name" value="Acyl-CoA N-acyltransferases (Nat)"/>
    <property type="match status" value="1"/>
</dbReference>
<evidence type="ECO:0000259" key="1">
    <source>
        <dbReference type="PROSITE" id="PS51186"/>
    </source>
</evidence>
<proteinExistence type="predicted"/>
<dbReference type="Pfam" id="PF00583">
    <property type="entry name" value="Acetyltransf_1"/>
    <property type="match status" value="1"/>
</dbReference>
<dbReference type="InterPro" id="IPR016181">
    <property type="entry name" value="Acyl_CoA_acyltransferase"/>
</dbReference>
<dbReference type="Gene3D" id="3.40.630.30">
    <property type="match status" value="1"/>
</dbReference>
<protein>
    <submittedName>
        <fullName evidence="2">GNAT family N-acetyltransferase</fullName>
    </submittedName>
</protein>
<name>A0A849VLH3_9HYPH</name>
<dbReference type="PROSITE" id="PS51186">
    <property type="entry name" value="GNAT"/>
    <property type="match status" value="1"/>
</dbReference>
<dbReference type="Proteomes" id="UP000550508">
    <property type="component" value="Unassembled WGS sequence"/>
</dbReference>
<evidence type="ECO:0000313" key="2">
    <source>
        <dbReference type="EMBL" id="NTS30662.1"/>
    </source>
</evidence>